<dbReference type="InterPro" id="IPR003593">
    <property type="entry name" value="AAA+_ATPase"/>
</dbReference>
<dbReference type="InterPro" id="IPR017871">
    <property type="entry name" value="ABC_transporter-like_CS"/>
</dbReference>
<dbReference type="InterPro" id="IPR003439">
    <property type="entry name" value="ABC_transporter-like_ATP-bd"/>
</dbReference>
<accession>A0A255XPX2</accession>
<dbReference type="SUPFAM" id="SSF52540">
    <property type="entry name" value="P-loop containing nucleoside triphosphate hydrolases"/>
    <property type="match status" value="2"/>
</dbReference>
<keyword evidence="1" id="KW-0547">Nucleotide-binding</keyword>
<dbReference type="Gene3D" id="3.40.50.300">
    <property type="entry name" value="P-loop containing nucleotide triphosphate hydrolases"/>
    <property type="match status" value="2"/>
</dbReference>
<protein>
    <submittedName>
        <fullName evidence="4">ABC transporter</fullName>
    </submittedName>
</protein>
<dbReference type="SMART" id="SM00382">
    <property type="entry name" value="AAA"/>
    <property type="match status" value="2"/>
</dbReference>
<dbReference type="Proteomes" id="UP000216361">
    <property type="component" value="Unassembled WGS sequence"/>
</dbReference>
<evidence type="ECO:0000313" key="5">
    <source>
        <dbReference type="Proteomes" id="UP000216361"/>
    </source>
</evidence>
<evidence type="ECO:0000259" key="3">
    <source>
        <dbReference type="PROSITE" id="PS50893"/>
    </source>
</evidence>
<dbReference type="InterPro" id="IPR050107">
    <property type="entry name" value="ABC_carbohydrate_import_ATPase"/>
</dbReference>
<dbReference type="CDD" id="cd03216">
    <property type="entry name" value="ABC_Carb_Monos_I"/>
    <property type="match status" value="1"/>
</dbReference>
<evidence type="ECO:0000256" key="1">
    <source>
        <dbReference type="ARBA" id="ARBA00022741"/>
    </source>
</evidence>
<dbReference type="Pfam" id="PF00005">
    <property type="entry name" value="ABC_tran"/>
    <property type="match status" value="2"/>
</dbReference>
<feature type="domain" description="ABC transporter" evidence="3">
    <location>
        <begin position="229"/>
        <end position="472"/>
    </location>
</feature>
<evidence type="ECO:0000313" key="4">
    <source>
        <dbReference type="EMBL" id="OYQ19009.1"/>
    </source>
</evidence>
<dbReference type="EMBL" id="NOXS01000032">
    <property type="protein sequence ID" value="OYQ19009.1"/>
    <property type="molecule type" value="Genomic_DNA"/>
</dbReference>
<dbReference type="GO" id="GO:0016887">
    <property type="term" value="F:ATP hydrolysis activity"/>
    <property type="evidence" value="ECO:0007669"/>
    <property type="project" value="InterPro"/>
</dbReference>
<organism evidence="4 5">
    <name type="scientific">Elstera cyanobacteriorum</name>
    <dbReference type="NCBI Taxonomy" id="2022747"/>
    <lineage>
        <taxon>Bacteria</taxon>
        <taxon>Pseudomonadati</taxon>
        <taxon>Pseudomonadota</taxon>
        <taxon>Alphaproteobacteria</taxon>
        <taxon>Rhodospirillales</taxon>
        <taxon>Rhodospirillaceae</taxon>
        <taxon>Elstera</taxon>
    </lineage>
</organism>
<comment type="caution">
    <text evidence="4">The sequence shown here is derived from an EMBL/GenBank/DDBJ whole genome shotgun (WGS) entry which is preliminary data.</text>
</comment>
<keyword evidence="5" id="KW-1185">Reference proteome</keyword>
<evidence type="ECO:0000256" key="2">
    <source>
        <dbReference type="ARBA" id="ARBA00022840"/>
    </source>
</evidence>
<dbReference type="PANTHER" id="PTHR43790">
    <property type="entry name" value="CARBOHYDRATE TRANSPORT ATP-BINDING PROTEIN MG119-RELATED"/>
    <property type="match status" value="1"/>
</dbReference>
<dbReference type="InterPro" id="IPR027417">
    <property type="entry name" value="P-loop_NTPase"/>
</dbReference>
<dbReference type="PANTHER" id="PTHR43790:SF4">
    <property type="entry name" value="GUANOSINE IMPORT ATP-BINDING PROTEIN NUPO"/>
    <property type="match status" value="1"/>
</dbReference>
<proteinExistence type="predicted"/>
<name>A0A255XPX2_9PROT</name>
<sequence>MPGEIHALLGENGAGKSTLMKTLYGLLQADSGEILWEGQPVAFSDPAAARAAGIGMVFQHFALFETLTVAENIALALPEGKTTAALSDEILEISKRYGLALDPARTVHALSSGERQRVEIIRCLLQDPRLLILDEPTSVLTPQEADVLFVTLRRLAAEGRTILYISHKLPEIQALCDRATILRAGKVVDSCDPRTTSPALMAEKMVGKVDRPTRRASATKTNAPVRFSVRDLSLKADDPLGIDLKGISLDLRAGEIVGIAGLAGSGQSELLAALGGERLVAPAVMQLDGAPIGALPVAARRAAGLSYVPEERLGRSAVPDLDLTANAILSGWQRPDLVAKGWLKRGAMRAFADKIIKDYNVMPPTAASLARRLSGGNLQKFIMGREILAGPKVLIVAAPTWGVDAGAAAAIHRALLTLAEAGAAVLVISQDLDELFTLCDRMAVLFHGGLSLAYPIEELSQEKVGLMMGGLADAA</sequence>
<dbReference type="OrthoDB" id="7283113at2"/>
<dbReference type="PROSITE" id="PS50893">
    <property type="entry name" value="ABC_TRANSPORTER_2"/>
    <property type="match status" value="2"/>
</dbReference>
<reference evidence="4 5" key="1">
    <citation type="submission" date="2017-07" db="EMBL/GenBank/DDBJ databases">
        <title>Elstera cyanobacteriorum sp. nov., a novel bacterium isolated from cyanobacterial aggregates in a eutrophic lake.</title>
        <authorList>
            <person name="Cai H."/>
        </authorList>
    </citation>
    <scope>NUCLEOTIDE SEQUENCE [LARGE SCALE GENOMIC DNA]</scope>
    <source>
        <strain evidence="4 5">TH019</strain>
    </source>
</reference>
<feature type="domain" description="ABC transporter" evidence="3">
    <location>
        <begin position="1"/>
        <end position="209"/>
    </location>
</feature>
<gene>
    <name evidence="4" type="ORF">CHR90_11440</name>
</gene>
<dbReference type="AlphaFoldDB" id="A0A255XPX2"/>
<keyword evidence="2" id="KW-0067">ATP-binding</keyword>
<dbReference type="GO" id="GO:0005524">
    <property type="term" value="F:ATP binding"/>
    <property type="evidence" value="ECO:0007669"/>
    <property type="project" value="UniProtKB-KW"/>
</dbReference>
<dbReference type="CDD" id="cd03215">
    <property type="entry name" value="ABC_Carb_Monos_II"/>
    <property type="match status" value="1"/>
</dbReference>
<dbReference type="PROSITE" id="PS00211">
    <property type="entry name" value="ABC_TRANSPORTER_1"/>
    <property type="match status" value="2"/>
</dbReference>